<reference evidence="1 2" key="1">
    <citation type="submission" date="2018-06" db="EMBL/GenBank/DDBJ databases">
        <authorList>
            <consortium name="Pathogen Informatics"/>
            <person name="Doyle S."/>
        </authorList>
    </citation>
    <scope>NUCLEOTIDE SEQUENCE [LARGE SCALE GENOMIC DNA]</scope>
    <source>
        <strain evidence="1 2">NCTC12151</strain>
    </source>
</reference>
<dbReference type="EMBL" id="LS483470">
    <property type="protein sequence ID" value="SQI36571.1"/>
    <property type="molecule type" value="Genomic_DNA"/>
</dbReference>
<evidence type="ECO:0000313" key="2">
    <source>
        <dbReference type="Proteomes" id="UP000249005"/>
    </source>
</evidence>
<dbReference type="Proteomes" id="UP000249005">
    <property type="component" value="Chromosome 1"/>
</dbReference>
<keyword evidence="2" id="KW-1185">Reference proteome</keyword>
<dbReference type="KEGG" id="lri:NCTC12151_00788"/>
<name>A0A2X4UCI7_9GAMM</name>
<gene>
    <name evidence="1" type="ORF">NCTC12151_00788</name>
</gene>
<sequence>MAVTSLMGMTGRLSAQTYSYSYTWADPNNCPQLSGSATVPNPNFGKNAGSCTFTYPTNKPFTQAKTLIVDNHLPTGSVLYAWDYNDFLPNFGWSCTSSGISQCANTVKSNAGITTFNPSFSLSTNLVQSGTQLSSGIYKTSIEGIGVKLYMKVSANTSYDRGSCNYGTSVISTYDNSGYISNPIPGNEIVLGYSNSISANLGNLTTYCVNNTNANVPARVLHSLKGQASYSIRAELIKTGDITSYGALSVIGADAGTTTVTITGQSPVNPGALLSGNAITIQPVACRLRGATDYQISLGRWVNLASNSVQPNVSLPYTGNIEPINLKLECSGKLDNVEFSFQDTGSSPLTNRNISLYDSIGGQSIDGLEVEMLYNDTRLNVHKIGEAVTTYKTNTGAHGSIKTNTQDFTYNSQSQAQFGARFIQRSAIKRNGVAYTGPVTGKVNMFVTYH</sequence>
<proteinExistence type="predicted"/>
<accession>A0A2X4UCI7</accession>
<protein>
    <submittedName>
        <fullName evidence="1">Uncharacterized protein</fullName>
    </submittedName>
</protein>
<evidence type="ECO:0000313" key="1">
    <source>
        <dbReference type="EMBL" id="SQI36571.1"/>
    </source>
</evidence>
<dbReference type="AlphaFoldDB" id="A0A2X4UCI7"/>
<dbReference type="Gene3D" id="2.60.40.3310">
    <property type="match status" value="1"/>
</dbReference>
<organism evidence="1 2">
    <name type="scientific">Leminorella richardii</name>
    <dbReference type="NCBI Taxonomy" id="158841"/>
    <lineage>
        <taxon>Bacteria</taxon>
        <taxon>Pseudomonadati</taxon>
        <taxon>Pseudomonadota</taxon>
        <taxon>Gammaproteobacteria</taxon>
        <taxon>Enterobacterales</taxon>
        <taxon>Budviciaceae</taxon>
        <taxon>Leminorella</taxon>
    </lineage>
</organism>